<dbReference type="AlphaFoldDB" id="A0A0L8FRI8"/>
<reference evidence="2" key="1">
    <citation type="submission" date="2015-07" db="EMBL/GenBank/DDBJ databases">
        <title>MeaNS - Measles Nucleotide Surveillance Program.</title>
        <authorList>
            <person name="Tran T."/>
            <person name="Druce J."/>
        </authorList>
    </citation>
    <scope>NUCLEOTIDE SEQUENCE</scope>
    <source>
        <strain evidence="2">UCB-OBI-ISO-001</strain>
        <tissue evidence="2">Gonad</tissue>
    </source>
</reference>
<keyword evidence="1" id="KW-0472">Membrane</keyword>
<name>A0A0L8FRI8_OCTBM</name>
<keyword evidence="1" id="KW-1133">Transmembrane helix</keyword>
<proteinExistence type="predicted"/>
<accession>A0A0L8FRI8</accession>
<sequence>MDSYIFCLITCTYMYLFISGTLHVSGSIRSRVWKRYFSVIFKSYITKQLRVLTRRKYILKHCIAYVY</sequence>
<keyword evidence="1" id="KW-0812">Transmembrane</keyword>
<gene>
    <name evidence="2" type="ORF">OCBIM_22010005mg</name>
</gene>
<organism evidence="2">
    <name type="scientific">Octopus bimaculoides</name>
    <name type="common">California two-spotted octopus</name>
    <dbReference type="NCBI Taxonomy" id="37653"/>
    <lineage>
        <taxon>Eukaryota</taxon>
        <taxon>Metazoa</taxon>
        <taxon>Spiralia</taxon>
        <taxon>Lophotrochozoa</taxon>
        <taxon>Mollusca</taxon>
        <taxon>Cephalopoda</taxon>
        <taxon>Coleoidea</taxon>
        <taxon>Octopodiformes</taxon>
        <taxon>Octopoda</taxon>
        <taxon>Incirrata</taxon>
        <taxon>Octopodidae</taxon>
        <taxon>Octopus</taxon>
    </lineage>
</organism>
<protein>
    <submittedName>
        <fullName evidence="2">Uncharacterized protein</fullName>
    </submittedName>
</protein>
<evidence type="ECO:0000313" key="2">
    <source>
        <dbReference type="EMBL" id="KOF67299.1"/>
    </source>
</evidence>
<feature type="transmembrane region" description="Helical" evidence="1">
    <location>
        <begin position="6"/>
        <end position="25"/>
    </location>
</feature>
<dbReference type="EMBL" id="KQ427204">
    <property type="protein sequence ID" value="KOF67299.1"/>
    <property type="molecule type" value="Genomic_DNA"/>
</dbReference>
<evidence type="ECO:0000256" key="1">
    <source>
        <dbReference type="SAM" id="Phobius"/>
    </source>
</evidence>